<dbReference type="PROSITE" id="PS51208">
    <property type="entry name" value="AUTOTRANSPORTER"/>
    <property type="match status" value="1"/>
</dbReference>
<evidence type="ECO:0000313" key="4">
    <source>
        <dbReference type="Proteomes" id="UP000490980"/>
    </source>
</evidence>
<sequence length="995" mass="105408">MKLKLLAAMTASALGTLGATPSAQAMDFHVNGHQIILSGDVTRADGFVLADLLSRLQAQGRTIDTLVMRNSNGGSVVGGYDIAELARRQHLKTVASGYCISACSMMFVGGAERAFDGGPNKDVVGQQNIQIHGQSNGGKYVDSTRGTEFYKHFVDAIANGDLSKTDAALLDKAFSSTTLALLWDPALGKNPSVYWGTAGTKAYQVFAGDDVYNTGFVTQHTPEMATDTLTIQGRSVSGNINPNYYNKYDPATGQVGITNRLYNALLGPILLDNPPTGALSSTSEFVDLELAAYNALSPADRKTALTNIILAQGFSKAATAKYLAMINQDSGNPLVDTRAISIGDAWGIVRLVNSSWTLSTGERAATGALLLTDSDMRLRGGIVDITDAQVNGRSTLSGEGQLGETTLWSRIRFLDNAVLHPGGRGIDWTGNPRLEGHAALSFDIAPGQAGQPALLRFGLYNGGSYTSMSGLTISSPTAQLGLNITPGFYPAGNTVALVGYSADIDKQLAAAKAAGNTPDDTDIIIRRFTHLVRSDADGHPIAGYDIDPTSTDASKAVFRPFDGTLIGYSLIQKDNGIWLQANDAFKGQSAFCGRDGCGLGDALSVASTRPDTPLTPLLGALQFSTVAQASHAAGQIRGEGYAALRTATLGLLSDFSGTLDQHVRAVSPGSDDGATAAFMNGAAGMGLDGTRRGTDVASMMRYLVAPDEVAGADNAGHTAVWGRLLGTHGRLDSQGDAAGLRERTTGAMLGVDVPLKDNVVIGGSLGYGKLRANDSGSAFQGRVRALDARFYADYRYDGGYLDASLGYTRLRQTVNRGIDLPLFAARGHSNDNGNAWSLHLEHGLTLRDRHDIVWQPILPSLDMTRLPESRFSDKGLGAAGLDVRAKSATDTRLGVGVQVYKVFAWGATGTWTPHARVLFQHRFNSHENAFLGNLQGYPEGIFQVTGPSEGLNHAVVNVGLSAKRSQHVAFTVDYVGDFASRHREQGVMLGANYRW</sequence>
<proteinExistence type="predicted"/>
<feature type="domain" description="Autotransporter" evidence="2">
    <location>
        <begin position="713"/>
        <end position="995"/>
    </location>
</feature>
<dbReference type="NCBIfam" id="TIGR01414">
    <property type="entry name" value="autotrans_barl"/>
    <property type="match status" value="1"/>
</dbReference>
<organism evidence="3 4">
    <name type="scientific">Luteibacter anthropi</name>
    <dbReference type="NCBI Taxonomy" id="564369"/>
    <lineage>
        <taxon>Bacteria</taxon>
        <taxon>Pseudomonadati</taxon>
        <taxon>Pseudomonadota</taxon>
        <taxon>Gammaproteobacteria</taxon>
        <taxon>Lysobacterales</taxon>
        <taxon>Rhodanobacteraceae</taxon>
        <taxon>Luteibacter</taxon>
    </lineage>
</organism>
<dbReference type="AlphaFoldDB" id="A0A7X5U7T5"/>
<dbReference type="InterPro" id="IPR029045">
    <property type="entry name" value="ClpP/crotonase-like_dom_sf"/>
</dbReference>
<feature type="signal peptide" evidence="1">
    <location>
        <begin position="1"/>
        <end position="25"/>
    </location>
</feature>
<evidence type="ECO:0000259" key="2">
    <source>
        <dbReference type="PROSITE" id="PS51208"/>
    </source>
</evidence>
<protein>
    <submittedName>
        <fullName evidence="3">Autotransporter domain-containing protein</fullName>
    </submittedName>
</protein>
<dbReference type="GO" id="GO:0019867">
    <property type="term" value="C:outer membrane"/>
    <property type="evidence" value="ECO:0007669"/>
    <property type="project" value="InterPro"/>
</dbReference>
<dbReference type="Pfam" id="PF03797">
    <property type="entry name" value="Autotransporter"/>
    <property type="match status" value="1"/>
</dbReference>
<name>A0A7X5U7T5_9GAMM</name>
<dbReference type="Gene3D" id="3.90.226.10">
    <property type="entry name" value="2-enoyl-CoA Hydratase, Chain A, domain 1"/>
    <property type="match status" value="1"/>
</dbReference>
<evidence type="ECO:0000313" key="3">
    <source>
        <dbReference type="EMBL" id="NII05365.1"/>
    </source>
</evidence>
<dbReference type="SUPFAM" id="SSF52096">
    <property type="entry name" value="ClpP/crotonase"/>
    <property type="match status" value="1"/>
</dbReference>
<dbReference type="EMBL" id="JAARLZ010000002">
    <property type="protein sequence ID" value="NII05365.1"/>
    <property type="molecule type" value="Genomic_DNA"/>
</dbReference>
<dbReference type="SUPFAM" id="SSF103515">
    <property type="entry name" value="Autotransporter"/>
    <property type="match status" value="1"/>
</dbReference>
<keyword evidence="1" id="KW-0732">Signal</keyword>
<evidence type="ECO:0000256" key="1">
    <source>
        <dbReference type="SAM" id="SignalP"/>
    </source>
</evidence>
<dbReference type="SMART" id="SM00869">
    <property type="entry name" value="Autotransporter"/>
    <property type="match status" value="1"/>
</dbReference>
<dbReference type="Proteomes" id="UP000490980">
    <property type="component" value="Unassembled WGS sequence"/>
</dbReference>
<gene>
    <name evidence="3" type="ORF">HBF25_03055</name>
</gene>
<reference evidence="3 4" key="1">
    <citation type="submission" date="2020-03" db="EMBL/GenBank/DDBJ databases">
        <authorList>
            <person name="Lai Q."/>
        </authorList>
    </citation>
    <scope>NUCLEOTIDE SEQUENCE [LARGE SCALE GENOMIC DNA]</scope>
    <source>
        <strain evidence="3 4">CCUG 25036</strain>
    </source>
</reference>
<keyword evidence="4" id="KW-1185">Reference proteome</keyword>
<comment type="caution">
    <text evidence="3">The sequence shown here is derived from an EMBL/GenBank/DDBJ whole genome shotgun (WGS) entry which is preliminary data.</text>
</comment>
<dbReference type="InterPro" id="IPR006315">
    <property type="entry name" value="OM_autotransptr_brl_dom"/>
</dbReference>
<dbReference type="Gene3D" id="2.40.128.130">
    <property type="entry name" value="Autotransporter beta-domain"/>
    <property type="match status" value="1"/>
</dbReference>
<dbReference type="InterPro" id="IPR036709">
    <property type="entry name" value="Autotransporte_beta_dom_sf"/>
</dbReference>
<feature type="chain" id="PRO_5031148251" evidence="1">
    <location>
        <begin position="26"/>
        <end position="995"/>
    </location>
</feature>
<accession>A0A7X5U7T5</accession>
<dbReference type="RefSeq" id="WP_166946483.1">
    <property type="nucleotide sequence ID" value="NZ_JAARLZ010000002.1"/>
</dbReference>
<dbReference type="InterPro" id="IPR005546">
    <property type="entry name" value="Autotransporte_beta"/>
</dbReference>